<dbReference type="Proteomes" id="UP001501757">
    <property type="component" value="Unassembled WGS sequence"/>
</dbReference>
<sequence length="578" mass="65570">MDSNKLHITALVVEDVEDDMLLLLQELRRGGYRLQCERVDTPEALRKQLTSRKWDIVFCDYSMPQMNGRQALDIVRSIDLDVPFIFVSGSIGEDIAVEAMRTGAQDYIMKHNLKRLTPAVCRELDDAKARHERRAAELRLQFLTHYDQLTQLPNRVLFQSKLSESLQLCEAIQAMTAVVCVNLDKFKNINDSLGYDAGDLVLQEVACRLKNVLSPPSVVARFSADEFFILLPNIGSRQAVVKLMENILYSLERPFNLQGCRLYLNASVGMTLSPQDGNDAQTLLRNADIATCRVKDKGGKNYGMYTPDMTVRLEELMELEQAMRRALHNQEFQLYYQPQVSLRDNKLIGVEALIRWHRPAQGMVSPGDFIPLAEETGLIIPLGEWVLRQACIQACRWKQAGHPAFRVAVNISPLQFRQQALAEQVLTLLQEYELEPSWLELEITESVIMQDTAAALTTLNRLKQHQVHVSLDDFGTGYSSLSYLKHFKVDMIKVDQAFVKDVSQDQDDATIISAIIAMAGKLGMKVIAEGVETQHQYDFLREEGCDYIQGYLIGRPMPAEQFDAWLEQWQAACPNIPV</sequence>
<name>A0ABN0XMG5_9ALTE</name>
<dbReference type="SUPFAM" id="SSF141868">
    <property type="entry name" value="EAL domain-like"/>
    <property type="match status" value="1"/>
</dbReference>
<evidence type="ECO:0000256" key="1">
    <source>
        <dbReference type="PROSITE-ProRule" id="PRU00169"/>
    </source>
</evidence>
<dbReference type="CDD" id="cd01949">
    <property type="entry name" value="GGDEF"/>
    <property type="match status" value="1"/>
</dbReference>
<proteinExistence type="predicted"/>
<dbReference type="PANTHER" id="PTHR44757">
    <property type="entry name" value="DIGUANYLATE CYCLASE DGCP"/>
    <property type="match status" value="1"/>
</dbReference>
<dbReference type="CDD" id="cd01948">
    <property type="entry name" value="EAL"/>
    <property type="match status" value="1"/>
</dbReference>
<dbReference type="InterPro" id="IPR052155">
    <property type="entry name" value="Biofilm_reg_signaling"/>
</dbReference>
<evidence type="ECO:0000259" key="4">
    <source>
        <dbReference type="PROSITE" id="PS50887"/>
    </source>
</evidence>
<keyword evidence="6" id="KW-1185">Reference proteome</keyword>
<dbReference type="PROSITE" id="PS50883">
    <property type="entry name" value="EAL"/>
    <property type="match status" value="1"/>
</dbReference>
<dbReference type="PANTHER" id="PTHR44757:SF2">
    <property type="entry name" value="BIOFILM ARCHITECTURE MAINTENANCE PROTEIN MBAA"/>
    <property type="match status" value="1"/>
</dbReference>
<dbReference type="InterPro" id="IPR029787">
    <property type="entry name" value="Nucleotide_cyclase"/>
</dbReference>
<dbReference type="PROSITE" id="PS50110">
    <property type="entry name" value="RESPONSE_REGULATORY"/>
    <property type="match status" value="1"/>
</dbReference>
<dbReference type="EMBL" id="BAAAEI010000023">
    <property type="protein sequence ID" value="GAA0368041.1"/>
    <property type="molecule type" value="Genomic_DNA"/>
</dbReference>
<dbReference type="SMART" id="SM00448">
    <property type="entry name" value="REC"/>
    <property type="match status" value="1"/>
</dbReference>
<dbReference type="Pfam" id="PF00072">
    <property type="entry name" value="Response_reg"/>
    <property type="match status" value="1"/>
</dbReference>
<protein>
    <submittedName>
        <fullName evidence="5">Uncharacterized protein</fullName>
    </submittedName>
</protein>
<reference evidence="5 6" key="1">
    <citation type="journal article" date="2019" name="Int. J. Syst. Evol. Microbiol.">
        <title>The Global Catalogue of Microorganisms (GCM) 10K type strain sequencing project: providing services to taxonomists for standard genome sequencing and annotation.</title>
        <authorList>
            <consortium name="The Broad Institute Genomics Platform"/>
            <consortium name="The Broad Institute Genome Sequencing Center for Infectious Disease"/>
            <person name="Wu L."/>
            <person name="Ma J."/>
        </authorList>
    </citation>
    <scope>NUCLEOTIDE SEQUENCE [LARGE SCALE GENOMIC DNA]</scope>
    <source>
        <strain evidence="5 6">JCM 13378</strain>
    </source>
</reference>
<dbReference type="Pfam" id="PF00990">
    <property type="entry name" value="GGDEF"/>
    <property type="match status" value="1"/>
</dbReference>
<evidence type="ECO:0000313" key="6">
    <source>
        <dbReference type="Proteomes" id="UP001501757"/>
    </source>
</evidence>
<dbReference type="SUPFAM" id="SSF52172">
    <property type="entry name" value="CheY-like"/>
    <property type="match status" value="1"/>
</dbReference>
<dbReference type="InterPro" id="IPR011006">
    <property type="entry name" value="CheY-like_superfamily"/>
</dbReference>
<dbReference type="InterPro" id="IPR043128">
    <property type="entry name" value="Rev_trsase/Diguanyl_cyclase"/>
</dbReference>
<dbReference type="Gene3D" id="3.40.50.2300">
    <property type="match status" value="1"/>
</dbReference>
<evidence type="ECO:0000259" key="3">
    <source>
        <dbReference type="PROSITE" id="PS50883"/>
    </source>
</evidence>
<dbReference type="SMART" id="SM00267">
    <property type="entry name" value="GGDEF"/>
    <property type="match status" value="1"/>
</dbReference>
<dbReference type="SUPFAM" id="SSF55073">
    <property type="entry name" value="Nucleotide cyclase"/>
    <property type="match status" value="1"/>
</dbReference>
<dbReference type="PROSITE" id="PS50887">
    <property type="entry name" value="GGDEF"/>
    <property type="match status" value="1"/>
</dbReference>
<keyword evidence="1" id="KW-0597">Phosphoprotein</keyword>
<organism evidence="5 6">
    <name type="scientific">Bowmanella denitrificans</name>
    <dbReference type="NCBI Taxonomy" id="366582"/>
    <lineage>
        <taxon>Bacteria</taxon>
        <taxon>Pseudomonadati</taxon>
        <taxon>Pseudomonadota</taxon>
        <taxon>Gammaproteobacteria</taxon>
        <taxon>Alteromonadales</taxon>
        <taxon>Alteromonadaceae</taxon>
        <taxon>Bowmanella</taxon>
    </lineage>
</organism>
<comment type="caution">
    <text evidence="5">The sequence shown here is derived from an EMBL/GenBank/DDBJ whole genome shotgun (WGS) entry which is preliminary data.</text>
</comment>
<evidence type="ECO:0000259" key="2">
    <source>
        <dbReference type="PROSITE" id="PS50110"/>
    </source>
</evidence>
<feature type="modified residue" description="4-aspartylphosphate" evidence="1">
    <location>
        <position position="60"/>
    </location>
</feature>
<dbReference type="SMART" id="SM00052">
    <property type="entry name" value="EAL"/>
    <property type="match status" value="1"/>
</dbReference>
<dbReference type="InterPro" id="IPR035919">
    <property type="entry name" value="EAL_sf"/>
</dbReference>
<evidence type="ECO:0000313" key="5">
    <source>
        <dbReference type="EMBL" id="GAA0368041.1"/>
    </source>
</evidence>
<dbReference type="RefSeq" id="WP_343846733.1">
    <property type="nucleotide sequence ID" value="NZ_BAAAEI010000023.1"/>
</dbReference>
<dbReference type="Gene3D" id="3.20.20.450">
    <property type="entry name" value="EAL domain"/>
    <property type="match status" value="1"/>
</dbReference>
<feature type="domain" description="Response regulatory" evidence="2">
    <location>
        <begin position="9"/>
        <end position="125"/>
    </location>
</feature>
<dbReference type="Gene3D" id="3.30.70.270">
    <property type="match status" value="1"/>
</dbReference>
<accession>A0ABN0XMG5</accession>
<feature type="domain" description="GGDEF" evidence="4">
    <location>
        <begin position="174"/>
        <end position="307"/>
    </location>
</feature>
<dbReference type="InterPro" id="IPR001633">
    <property type="entry name" value="EAL_dom"/>
</dbReference>
<gene>
    <name evidence="5" type="ORF">GCM10009092_35390</name>
</gene>
<dbReference type="InterPro" id="IPR001789">
    <property type="entry name" value="Sig_transdc_resp-reg_receiver"/>
</dbReference>
<dbReference type="Pfam" id="PF00563">
    <property type="entry name" value="EAL"/>
    <property type="match status" value="1"/>
</dbReference>
<dbReference type="NCBIfam" id="TIGR00254">
    <property type="entry name" value="GGDEF"/>
    <property type="match status" value="1"/>
</dbReference>
<dbReference type="CDD" id="cd00156">
    <property type="entry name" value="REC"/>
    <property type="match status" value="1"/>
</dbReference>
<dbReference type="InterPro" id="IPR000160">
    <property type="entry name" value="GGDEF_dom"/>
</dbReference>
<feature type="domain" description="EAL" evidence="3">
    <location>
        <begin position="316"/>
        <end position="570"/>
    </location>
</feature>